<dbReference type="InterPro" id="IPR050680">
    <property type="entry name" value="YpeA/RimI_acetyltransf"/>
</dbReference>
<comment type="similarity">
    <text evidence="1">Belongs to the acetyltransferase family. RimI subfamily.</text>
</comment>
<accession>A0A2I8VN30</accession>
<dbReference type="OrthoDB" id="43754at2157"/>
<sequence>MSPPPSPDDDALPPDEEVVIRQAEQADLLDVFRLERSTFPQPWPFSAFESFLGERGFLVAQSGTSPAIVGYVVSDTTPNYGRDIGHVKDLAVHPDARGRGLGRTLLRRALGTLASDGSALVKLEVRTTNDAAIALYRSEGFEPLRRIPRYYADGEDAFVMVLDLAEWDDSPLDGNDSGGRTRESRGA</sequence>
<dbReference type="SUPFAM" id="SSF55729">
    <property type="entry name" value="Acyl-CoA N-acyltransferases (Nat)"/>
    <property type="match status" value="1"/>
</dbReference>
<dbReference type="GeneID" id="35594046"/>
<evidence type="ECO:0000256" key="2">
    <source>
        <dbReference type="ARBA" id="ARBA00022490"/>
    </source>
</evidence>
<dbReference type="PANTHER" id="PTHR43420">
    <property type="entry name" value="ACETYLTRANSFERASE"/>
    <property type="match status" value="1"/>
</dbReference>
<evidence type="ECO:0000313" key="8">
    <source>
        <dbReference type="Proteomes" id="UP000236584"/>
    </source>
</evidence>
<dbReference type="CDD" id="cd04301">
    <property type="entry name" value="NAT_SF"/>
    <property type="match status" value="1"/>
</dbReference>
<dbReference type="InterPro" id="IPR016181">
    <property type="entry name" value="Acyl_CoA_acyltransferase"/>
</dbReference>
<dbReference type="Pfam" id="PF00583">
    <property type="entry name" value="Acetyltransf_1"/>
    <property type="match status" value="1"/>
</dbReference>
<protein>
    <submittedName>
        <fullName evidence="7">Ribosomal-protein-alanine N-acetyltransferase</fullName>
    </submittedName>
</protein>
<dbReference type="NCBIfam" id="TIGR01575">
    <property type="entry name" value="rimI"/>
    <property type="match status" value="1"/>
</dbReference>
<dbReference type="AlphaFoldDB" id="A0A2I8VN30"/>
<feature type="region of interest" description="Disordered" evidence="5">
    <location>
        <begin position="168"/>
        <end position="187"/>
    </location>
</feature>
<evidence type="ECO:0000256" key="3">
    <source>
        <dbReference type="ARBA" id="ARBA00022679"/>
    </source>
</evidence>
<feature type="domain" description="N-acetyltransferase" evidence="6">
    <location>
        <begin position="18"/>
        <end position="165"/>
    </location>
</feature>
<keyword evidence="8" id="KW-1185">Reference proteome</keyword>
<name>A0A2I8VN30_9EURY</name>
<organism evidence="7 8">
    <name type="scientific">Salinigranum rubrum</name>
    <dbReference type="NCBI Taxonomy" id="755307"/>
    <lineage>
        <taxon>Archaea</taxon>
        <taxon>Methanobacteriati</taxon>
        <taxon>Methanobacteriota</taxon>
        <taxon>Stenosarchaea group</taxon>
        <taxon>Halobacteria</taxon>
        <taxon>Halobacteriales</taxon>
        <taxon>Haloferacaceae</taxon>
        <taxon>Salinigranum</taxon>
    </lineage>
</organism>
<keyword evidence="2" id="KW-0963">Cytoplasm</keyword>
<evidence type="ECO:0000256" key="4">
    <source>
        <dbReference type="ARBA" id="ARBA00023315"/>
    </source>
</evidence>
<dbReference type="GO" id="GO:0008080">
    <property type="term" value="F:N-acetyltransferase activity"/>
    <property type="evidence" value="ECO:0007669"/>
    <property type="project" value="InterPro"/>
</dbReference>
<dbReference type="PANTHER" id="PTHR43420:SF12">
    <property type="entry name" value="N-ACETYLTRANSFERASE DOMAIN-CONTAINING PROTEIN"/>
    <property type="match status" value="1"/>
</dbReference>
<reference evidence="7 8" key="1">
    <citation type="submission" date="2018-01" db="EMBL/GenBank/DDBJ databases">
        <title>Complete genome sequence of Salinigranum rubrum GX10T, an extremely halophilic archaeon isolated from a marine solar saltern.</title>
        <authorList>
            <person name="Han S."/>
        </authorList>
    </citation>
    <scope>NUCLEOTIDE SEQUENCE [LARGE SCALE GENOMIC DNA]</scope>
    <source>
        <strain evidence="7 8">GX10</strain>
    </source>
</reference>
<dbReference type="EMBL" id="CP026309">
    <property type="protein sequence ID" value="AUV83321.1"/>
    <property type="molecule type" value="Genomic_DNA"/>
</dbReference>
<dbReference type="InterPro" id="IPR000182">
    <property type="entry name" value="GNAT_dom"/>
</dbReference>
<dbReference type="RefSeq" id="WP_103427010.1">
    <property type="nucleotide sequence ID" value="NZ_CP026309.1"/>
</dbReference>
<dbReference type="Gene3D" id="3.40.630.30">
    <property type="match status" value="1"/>
</dbReference>
<evidence type="ECO:0000313" key="7">
    <source>
        <dbReference type="EMBL" id="AUV83321.1"/>
    </source>
</evidence>
<dbReference type="PROSITE" id="PS51186">
    <property type="entry name" value="GNAT"/>
    <property type="match status" value="1"/>
</dbReference>
<evidence type="ECO:0000256" key="5">
    <source>
        <dbReference type="SAM" id="MobiDB-lite"/>
    </source>
</evidence>
<evidence type="ECO:0000256" key="1">
    <source>
        <dbReference type="ARBA" id="ARBA00005395"/>
    </source>
</evidence>
<proteinExistence type="inferred from homology"/>
<keyword evidence="4" id="KW-0012">Acyltransferase</keyword>
<gene>
    <name evidence="7" type="primary">rimI</name>
    <name evidence="7" type="ORF">C2R22_18100</name>
</gene>
<evidence type="ECO:0000259" key="6">
    <source>
        <dbReference type="PROSITE" id="PS51186"/>
    </source>
</evidence>
<dbReference type="InterPro" id="IPR006464">
    <property type="entry name" value="AcTrfase_RimI/Ard1"/>
</dbReference>
<dbReference type="KEGG" id="srub:C2R22_18100"/>
<dbReference type="Proteomes" id="UP000236584">
    <property type="component" value="Chromosome"/>
</dbReference>
<keyword evidence="3 7" id="KW-0808">Transferase</keyword>